<organism evidence="2 3">
    <name type="scientific">Leptospira stimsonii</name>
    <dbReference type="NCBI Taxonomy" id="2202203"/>
    <lineage>
        <taxon>Bacteria</taxon>
        <taxon>Pseudomonadati</taxon>
        <taxon>Spirochaetota</taxon>
        <taxon>Spirochaetia</taxon>
        <taxon>Leptospirales</taxon>
        <taxon>Leptospiraceae</taxon>
        <taxon>Leptospira</taxon>
    </lineage>
</organism>
<keyword evidence="1" id="KW-0472">Membrane</keyword>
<dbReference type="EMBL" id="QHCS01000008">
    <property type="protein sequence ID" value="RHX83566.1"/>
    <property type="molecule type" value="Genomic_DNA"/>
</dbReference>
<sequence>MKNIDKPRDIVPRKETVLAEIKKKEVISAQIREFSSDFQKSLENFERTKLRELFGPKITLTAISGFLSITWFFPKTIIEHPVLSKYIDASNPIFGIFWLFSIVISSLLWYTAYERESYCKNIQVKLSSKAFQREFARQIALDLVRFENSDTGLIERENITSAIHYTLRYQDMDVILYRYGRERGRLISRIFKPLIPEEEIQSFYDLIIEILKQEDILTEFGPSILDKYKLNKEKFANFA</sequence>
<dbReference type="Proteomes" id="UP000266669">
    <property type="component" value="Unassembled WGS sequence"/>
</dbReference>
<evidence type="ECO:0000256" key="1">
    <source>
        <dbReference type="SAM" id="Phobius"/>
    </source>
</evidence>
<comment type="caution">
    <text evidence="2">The sequence shown here is derived from an EMBL/GenBank/DDBJ whole genome shotgun (WGS) entry which is preliminary data.</text>
</comment>
<evidence type="ECO:0000313" key="3">
    <source>
        <dbReference type="Proteomes" id="UP000266669"/>
    </source>
</evidence>
<keyword evidence="1" id="KW-0812">Transmembrane</keyword>
<keyword evidence="1" id="KW-1133">Transmembrane helix</keyword>
<protein>
    <submittedName>
        <fullName evidence="2">Uncharacterized protein</fullName>
    </submittedName>
</protein>
<reference evidence="3" key="1">
    <citation type="submission" date="2018-05" db="EMBL/GenBank/DDBJ databases">
        <title>Leptospira yasudae sp. nov. and Leptospira stimsonii sp. nov., two pathogenic species of the genus Leptospira isolated from environmental sources.</title>
        <authorList>
            <person name="Casanovas-Massana A."/>
            <person name="Hamond C."/>
            <person name="Santos L.A."/>
            <person name="Hacker K.P."/>
            <person name="Balassiano I."/>
            <person name="Medeiros M.A."/>
            <person name="Reis M.G."/>
            <person name="Ko A.I."/>
            <person name="Wunder E.A."/>
        </authorList>
    </citation>
    <scope>NUCLEOTIDE SEQUENCE [LARGE SCALE GENOMIC DNA]</scope>
    <source>
        <strain evidence="3">AMB6-RJ</strain>
    </source>
</reference>
<evidence type="ECO:0000313" key="2">
    <source>
        <dbReference type="EMBL" id="RHX83566.1"/>
    </source>
</evidence>
<proteinExistence type="predicted"/>
<dbReference type="AlphaFoldDB" id="A0A8B3CK27"/>
<name>A0A8B3CK27_9LEPT</name>
<feature type="transmembrane region" description="Helical" evidence="1">
    <location>
        <begin position="54"/>
        <end position="73"/>
    </location>
</feature>
<gene>
    <name evidence="2" type="ORF">DLM78_21485</name>
</gene>
<feature type="transmembrane region" description="Helical" evidence="1">
    <location>
        <begin position="93"/>
        <end position="113"/>
    </location>
</feature>
<accession>A0A8B3CK27</accession>